<sequence length="70" mass="8070">MALKKSNSLMRLGLRKLRLARRATLRERSHVYFDHSAISHQQSPSDVMATWGDPVGDSRFGYNNDYLSFI</sequence>
<name>A0A9Q9SSS5_MOOP1</name>
<organism evidence="1">
    <name type="scientific">Moorena producens (strain JHB)</name>
    <dbReference type="NCBI Taxonomy" id="1454205"/>
    <lineage>
        <taxon>Bacteria</taxon>
        <taxon>Bacillati</taxon>
        <taxon>Cyanobacteriota</taxon>
        <taxon>Cyanophyceae</taxon>
        <taxon>Coleofasciculales</taxon>
        <taxon>Coleofasciculaceae</taxon>
        <taxon>Moorena</taxon>
    </lineage>
</organism>
<dbReference type="AlphaFoldDB" id="A0A9Q9SSS5"/>
<accession>A0A9Q9SSS5</accession>
<dbReference type="Proteomes" id="UP000176944">
    <property type="component" value="Chromosome"/>
</dbReference>
<evidence type="ECO:0000313" key="1">
    <source>
        <dbReference type="EMBL" id="WAN68999.1"/>
    </source>
</evidence>
<proteinExistence type="predicted"/>
<reference evidence="1" key="1">
    <citation type="journal article" date="2017" name="Proc. Natl. Acad. Sci. U.S.A.">
        <title>Comparative genomics uncovers the prolific and distinctive metabolic potential of the cyanobacterial genus Moorea.</title>
        <authorList>
            <person name="Leao T."/>
            <person name="Castelao G."/>
            <person name="Korobeynikov A."/>
            <person name="Monroe E.A."/>
            <person name="Podell S."/>
            <person name="Glukhov E."/>
            <person name="Allen E.E."/>
            <person name="Gerwick W.H."/>
            <person name="Gerwick L."/>
        </authorList>
    </citation>
    <scope>NUCLEOTIDE SEQUENCE</scope>
    <source>
        <strain evidence="1">JHB</strain>
    </source>
</reference>
<protein>
    <submittedName>
        <fullName evidence="1">Uncharacterized protein</fullName>
    </submittedName>
</protein>
<reference evidence="1" key="2">
    <citation type="submission" date="2022-10" db="EMBL/GenBank/DDBJ databases">
        <authorList>
            <person name="Ngo T.-E."/>
        </authorList>
    </citation>
    <scope>NUCLEOTIDE SEQUENCE</scope>
    <source>
        <strain evidence="1">JHB</strain>
    </source>
</reference>
<gene>
    <name evidence="1" type="ORF">BJP36_42310</name>
</gene>
<dbReference type="EMBL" id="CP017708">
    <property type="protein sequence ID" value="WAN68999.1"/>
    <property type="molecule type" value="Genomic_DNA"/>
</dbReference>